<gene>
    <name evidence="2" type="ORF">IAG44_01230</name>
</gene>
<evidence type="ECO:0000313" key="3">
    <source>
        <dbReference type="Proteomes" id="UP000516052"/>
    </source>
</evidence>
<dbReference type="KEGG" id="sroi:IAG44_01230"/>
<organism evidence="2 3">
    <name type="scientific">Streptomyces roseirectus</name>
    <dbReference type="NCBI Taxonomy" id="2768066"/>
    <lineage>
        <taxon>Bacteria</taxon>
        <taxon>Bacillati</taxon>
        <taxon>Actinomycetota</taxon>
        <taxon>Actinomycetes</taxon>
        <taxon>Kitasatosporales</taxon>
        <taxon>Streptomycetaceae</taxon>
        <taxon>Streptomyces</taxon>
    </lineage>
</organism>
<reference evidence="2 3" key="1">
    <citation type="submission" date="2020-08" db="EMBL/GenBank/DDBJ databases">
        <title>A novel species.</title>
        <authorList>
            <person name="Gao J."/>
        </authorList>
    </citation>
    <scope>NUCLEOTIDE SEQUENCE [LARGE SCALE GENOMIC DNA]</scope>
    <source>
        <strain evidence="2 3">CRXT-G-22</strain>
    </source>
</reference>
<proteinExistence type="predicted"/>
<dbReference type="Proteomes" id="UP000516052">
    <property type="component" value="Chromosome"/>
</dbReference>
<evidence type="ECO:0000313" key="2">
    <source>
        <dbReference type="EMBL" id="QNP68223.1"/>
    </source>
</evidence>
<feature type="region of interest" description="Disordered" evidence="1">
    <location>
        <begin position="24"/>
        <end position="53"/>
    </location>
</feature>
<sequence length="53" mass="5766">MGLRALGYTEREAAESVGLMAEAVERRSSKQRGKLRRAGAATTDHFDEGSGER</sequence>
<accession>A0A7H0I607</accession>
<name>A0A7H0I607_9ACTN</name>
<dbReference type="RefSeq" id="WP_187745265.1">
    <property type="nucleotide sequence ID" value="NZ_CP060828.1"/>
</dbReference>
<dbReference type="AlphaFoldDB" id="A0A7H0I607"/>
<feature type="compositionally biased region" description="Basic and acidic residues" evidence="1">
    <location>
        <begin position="44"/>
        <end position="53"/>
    </location>
</feature>
<keyword evidence="3" id="KW-1185">Reference proteome</keyword>
<protein>
    <submittedName>
        <fullName evidence="2">Uncharacterized protein</fullName>
    </submittedName>
</protein>
<evidence type="ECO:0000256" key="1">
    <source>
        <dbReference type="SAM" id="MobiDB-lite"/>
    </source>
</evidence>
<dbReference type="EMBL" id="CP060828">
    <property type="protein sequence ID" value="QNP68223.1"/>
    <property type="molecule type" value="Genomic_DNA"/>
</dbReference>